<dbReference type="PANTHER" id="PTHR23501:SF3">
    <property type="entry name" value="MAJOR FACILITATOR SUPERFAMILY (MFS) PROFILE DOMAIN-CONTAINING PROTEIN"/>
    <property type="match status" value="1"/>
</dbReference>
<evidence type="ECO:0000256" key="6">
    <source>
        <dbReference type="ARBA" id="ARBA00023136"/>
    </source>
</evidence>
<feature type="transmembrane region" description="Helical" evidence="8">
    <location>
        <begin position="361"/>
        <end position="381"/>
    </location>
</feature>
<evidence type="ECO:0000256" key="3">
    <source>
        <dbReference type="ARBA" id="ARBA00022448"/>
    </source>
</evidence>
<feature type="transmembrane region" description="Helical" evidence="8">
    <location>
        <begin position="605"/>
        <end position="624"/>
    </location>
</feature>
<accession>A0A060T2N9</accession>
<evidence type="ECO:0000256" key="5">
    <source>
        <dbReference type="ARBA" id="ARBA00022989"/>
    </source>
</evidence>
<feature type="transmembrane region" description="Helical" evidence="8">
    <location>
        <begin position="494"/>
        <end position="515"/>
    </location>
</feature>
<dbReference type="PhylomeDB" id="A0A060T2N9"/>
<evidence type="ECO:0000256" key="8">
    <source>
        <dbReference type="SAM" id="Phobius"/>
    </source>
</evidence>
<keyword evidence="4 8" id="KW-0812">Transmembrane</keyword>
<keyword evidence="5 8" id="KW-1133">Transmembrane helix</keyword>
<dbReference type="GO" id="GO:0005886">
    <property type="term" value="C:plasma membrane"/>
    <property type="evidence" value="ECO:0007669"/>
    <property type="project" value="TreeGrafter"/>
</dbReference>
<comment type="subcellular location">
    <subcellularLocation>
        <location evidence="1">Membrane</location>
        <topology evidence="1">Multi-pass membrane protein</topology>
    </subcellularLocation>
</comment>
<dbReference type="PANTHER" id="PTHR23501">
    <property type="entry name" value="MAJOR FACILITATOR SUPERFAMILY"/>
    <property type="match status" value="1"/>
</dbReference>
<proteinExistence type="inferred from homology"/>
<organism evidence="9">
    <name type="scientific">Blastobotrys adeninivorans</name>
    <name type="common">Yeast</name>
    <name type="synonym">Arxula adeninivorans</name>
    <dbReference type="NCBI Taxonomy" id="409370"/>
    <lineage>
        <taxon>Eukaryota</taxon>
        <taxon>Fungi</taxon>
        <taxon>Dikarya</taxon>
        <taxon>Ascomycota</taxon>
        <taxon>Saccharomycotina</taxon>
        <taxon>Dipodascomycetes</taxon>
        <taxon>Dipodascales</taxon>
        <taxon>Trichomonascaceae</taxon>
        <taxon>Blastobotrys</taxon>
    </lineage>
</organism>
<name>A0A060T2N9_BLAAD</name>
<dbReference type="InterPro" id="IPR011701">
    <property type="entry name" value="MFS"/>
</dbReference>
<feature type="transmembrane region" description="Helical" evidence="8">
    <location>
        <begin position="275"/>
        <end position="299"/>
    </location>
</feature>
<sequence>MQKRVPGTSTNPRASQWQSRFASLSRSIYCGPPSLLRGCGTTMRLVSKFHSDSDSLSEVDLTPADQEEEVVTHYHGNHSDNIEEKTVDPPGLEESGPEKAHIQRGVLIAEAGRTLWTRNQLIVAYITIWIIEFIGAFSQGMTSTLTPYVTSSFQEHSLTATTSILSGLIGGLITLPYAKVLDIWGRPQAYALMVICETVGLIMMAGCNNVKTYCAAQIFYYIGTNGITFTHMIFIADTTSLKNRCFFIAFTSSPTIATTWAYGPATEAVLNHIGYRWGFGIWAIIVPLTCAPLFSMFYWNQIRAYREGIVHKVPSGRNIWQSLVYYGIEFDVIGLTILSAGLALFLLAFSLYSYQADQWRSPLIICFIIFGALLVVAFCWYERYIAPVTFVPWTLMKNRTVFFTFVMCASMYCAFSLWYSYFYSMLIVVFNTSVTVATYINNIYGVGSCFWAVVQGLAILYNGRIKWHVFLFGLPLSILGVGLMIYFRQPDQDVGYLAMCMIFIAFGYGTIVMCEQMTVMAVSSHKNIPAILAMEMMIGSIGGSIGSTIAAALWTGVFPERLAKYLPADAPIAEIYGSIEVQSSYPVGSDIRNGINRAYGDAQRLMVITAVCLYIIGWIATLFWEDIDIRKMKLKKGIIF</sequence>
<feature type="transmembrane region" description="Helical" evidence="8">
    <location>
        <begin position="469"/>
        <end position="488"/>
    </location>
</feature>
<feature type="transmembrane region" description="Helical" evidence="8">
    <location>
        <begin position="401"/>
        <end position="423"/>
    </location>
</feature>
<dbReference type="Gene3D" id="1.20.1250.20">
    <property type="entry name" value="MFS general substrate transporter like domains"/>
    <property type="match status" value="2"/>
</dbReference>
<feature type="transmembrane region" description="Helical" evidence="8">
    <location>
        <begin position="121"/>
        <end position="138"/>
    </location>
</feature>
<feature type="transmembrane region" description="Helical" evidence="8">
    <location>
        <begin position="189"/>
        <end position="206"/>
    </location>
</feature>
<feature type="transmembrane region" description="Helical" evidence="8">
    <location>
        <begin position="218"/>
        <end position="236"/>
    </location>
</feature>
<evidence type="ECO:0000256" key="2">
    <source>
        <dbReference type="ARBA" id="ARBA00008335"/>
    </source>
</evidence>
<feature type="transmembrane region" description="Helical" evidence="8">
    <location>
        <begin position="443"/>
        <end position="462"/>
    </location>
</feature>
<keyword evidence="3" id="KW-0813">Transport</keyword>
<keyword evidence="6 8" id="KW-0472">Membrane</keyword>
<dbReference type="SUPFAM" id="SSF103473">
    <property type="entry name" value="MFS general substrate transporter"/>
    <property type="match status" value="2"/>
</dbReference>
<gene>
    <name evidence="9" type="ORF">GNLVRS02_ARAD1C34078g</name>
</gene>
<dbReference type="InterPro" id="IPR036259">
    <property type="entry name" value="MFS_trans_sf"/>
</dbReference>
<evidence type="ECO:0000256" key="1">
    <source>
        <dbReference type="ARBA" id="ARBA00004141"/>
    </source>
</evidence>
<dbReference type="EMBL" id="HG937693">
    <property type="protein sequence ID" value="CDP35380.1"/>
    <property type="molecule type" value="Genomic_DNA"/>
</dbReference>
<feature type="transmembrane region" description="Helical" evidence="8">
    <location>
        <begin position="536"/>
        <end position="557"/>
    </location>
</feature>
<dbReference type="FunFam" id="1.20.1250.20:FF:000284">
    <property type="entry name" value="Siderophore iron transporter mirB"/>
    <property type="match status" value="1"/>
</dbReference>
<reference evidence="9" key="2">
    <citation type="submission" date="2014-06" db="EMBL/GenBank/DDBJ databases">
        <title>The complete genome of Blastobotrys (Arxula) adeninivorans LS3 - a yeast of biotechnological interest.</title>
        <authorList>
            <person name="Kunze G."/>
            <person name="Gaillardin C."/>
            <person name="Czernicka M."/>
            <person name="Durrens P."/>
            <person name="Martin T."/>
            <person name="Boer E."/>
            <person name="Gabaldon T."/>
            <person name="Cruz J."/>
            <person name="Talla E."/>
            <person name="Marck C."/>
            <person name="Goffeau A."/>
            <person name="Barbe V."/>
            <person name="Baret P."/>
            <person name="Baronian K."/>
            <person name="Beier S."/>
            <person name="Bleykasten C."/>
            <person name="Bode R."/>
            <person name="Casaregola S."/>
            <person name="Despons L."/>
            <person name="Fairhead C."/>
            <person name="Giersberg M."/>
            <person name="Gierski P."/>
            <person name="Hahnel U."/>
            <person name="Hartmann A."/>
            <person name="Jankowska D."/>
            <person name="Jubin C."/>
            <person name="Jung P."/>
            <person name="Lafontaine I."/>
            <person name="Leh-Louis V."/>
            <person name="Lemaire M."/>
            <person name="Marcet-Houben M."/>
            <person name="Mascher M."/>
            <person name="Morel G."/>
            <person name="Richard G.-F."/>
            <person name="Riechen J."/>
            <person name="Sacerdot C."/>
            <person name="Sarkar A."/>
            <person name="Savel G."/>
            <person name="Schacherer J."/>
            <person name="Sherman D."/>
            <person name="Straub M.-L."/>
            <person name="Stein N."/>
            <person name="Thierry A."/>
            <person name="Trautwein-Schult A."/>
            <person name="Westhof E."/>
            <person name="Worch S."/>
            <person name="Dujon B."/>
            <person name="Souciet J.-L."/>
            <person name="Wincker P."/>
            <person name="Scholz U."/>
            <person name="Neuveglise N."/>
        </authorList>
    </citation>
    <scope>NUCLEOTIDE SEQUENCE</scope>
    <source>
        <strain evidence="9">LS3</strain>
    </source>
</reference>
<protein>
    <submittedName>
        <fullName evidence="9">ARAD1C34078p</fullName>
    </submittedName>
</protein>
<feature type="transmembrane region" description="Helical" evidence="8">
    <location>
        <begin position="158"/>
        <end position="177"/>
    </location>
</feature>
<feature type="region of interest" description="Disordered" evidence="7">
    <location>
        <begin position="78"/>
        <end position="97"/>
    </location>
</feature>
<reference evidence="9" key="1">
    <citation type="submission" date="2014-02" db="EMBL/GenBank/DDBJ databases">
        <authorList>
            <person name="Genoscope - CEA"/>
        </authorList>
    </citation>
    <scope>NUCLEOTIDE SEQUENCE</scope>
    <source>
        <strain evidence="9">LS3</strain>
    </source>
</reference>
<evidence type="ECO:0000313" key="9">
    <source>
        <dbReference type="EMBL" id="CDP35380.1"/>
    </source>
</evidence>
<evidence type="ECO:0000256" key="7">
    <source>
        <dbReference type="SAM" id="MobiDB-lite"/>
    </source>
</evidence>
<dbReference type="GO" id="GO:0022857">
    <property type="term" value="F:transmembrane transporter activity"/>
    <property type="evidence" value="ECO:0007669"/>
    <property type="project" value="InterPro"/>
</dbReference>
<comment type="similarity">
    <text evidence="2">Belongs to the major facilitator superfamily.</text>
</comment>
<feature type="transmembrane region" description="Helical" evidence="8">
    <location>
        <begin position="245"/>
        <end position="263"/>
    </location>
</feature>
<feature type="transmembrane region" description="Helical" evidence="8">
    <location>
        <begin position="323"/>
        <end position="349"/>
    </location>
</feature>
<dbReference type="Pfam" id="PF07690">
    <property type="entry name" value="MFS_1"/>
    <property type="match status" value="1"/>
</dbReference>
<dbReference type="AlphaFoldDB" id="A0A060T2N9"/>
<evidence type="ECO:0000256" key="4">
    <source>
        <dbReference type="ARBA" id="ARBA00022692"/>
    </source>
</evidence>
<feature type="compositionally biased region" description="Basic and acidic residues" evidence="7">
    <location>
        <begin position="78"/>
        <end position="87"/>
    </location>
</feature>